<feature type="compositionally biased region" description="Basic and acidic residues" evidence="1">
    <location>
        <begin position="108"/>
        <end position="120"/>
    </location>
</feature>
<keyword evidence="3" id="KW-1185">Reference proteome</keyword>
<evidence type="ECO:0000256" key="1">
    <source>
        <dbReference type="SAM" id="MobiDB-lite"/>
    </source>
</evidence>
<dbReference type="AlphaFoldDB" id="A0A2T0UST9"/>
<feature type="compositionally biased region" description="Low complexity" evidence="1">
    <location>
        <begin position="136"/>
        <end position="146"/>
    </location>
</feature>
<evidence type="ECO:0000313" key="2">
    <source>
        <dbReference type="EMBL" id="PRY60973.1"/>
    </source>
</evidence>
<dbReference type="Proteomes" id="UP000238176">
    <property type="component" value="Unassembled WGS sequence"/>
</dbReference>
<evidence type="ECO:0000313" key="3">
    <source>
        <dbReference type="Proteomes" id="UP000238176"/>
    </source>
</evidence>
<dbReference type="OrthoDB" id="5190453at2"/>
<organism evidence="2 3">
    <name type="scientific">Glycomyces artemisiae</name>
    <dbReference type="NCBI Taxonomy" id="1076443"/>
    <lineage>
        <taxon>Bacteria</taxon>
        <taxon>Bacillati</taxon>
        <taxon>Actinomycetota</taxon>
        <taxon>Actinomycetes</taxon>
        <taxon>Glycomycetales</taxon>
        <taxon>Glycomycetaceae</taxon>
        <taxon>Glycomyces</taxon>
    </lineage>
</organism>
<proteinExistence type="predicted"/>
<name>A0A2T0UST9_9ACTN</name>
<dbReference type="EMBL" id="PVTJ01000002">
    <property type="protein sequence ID" value="PRY60973.1"/>
    <property type="molecule type" value="Genomic_DNA"/>
</dbReference>
<accession>A0A2T0UST9</accession>
<protein>
    <submittedName>
        <fullName evidence="2">Uncharacterized protein</fullName>
    </submittedName>
</protein>
<sequence>MPDSPGSGGQFAADLYELYEVAQNDLRPLAELYSGFSSQIDETGAYSLDPPPASGIVARGQSALRSGSALVSLRDDVQYVFAMSSQNIEAAAATLITVSETYADADDETRADFDASKADDFPNGNTPAPPPPPTYPAGSGAPIPKD</sequence>
<feature type="region of interest" description="Disordered" evidence="1">
    <location>
        <begin position="107"/>
        <end position="146"/>
    </location>
</feature>
<dbReference type="RefSeq" id="WP_106363134.1">
    <property type="nucleotide sequence ID" value="NZ_PVTJ01000002.1"/>
</dbReference>
<comment type="caution">
    <text evidence="2">The sequence shown here is derived from an EMBL/GenBank/DDBJ whole genome shotgun (WGS) entry which is preliminary data.</text>
</comment>
<gene>
    <name evidence="2" type="ORF">B0I28_102588</name>
</gene>
<reference evidence="2 3" key="1">
    <citation type="submission" date="2018-03" db="EMBL/GenBank/DDBJ databases">
        <title>Genomic Encyclopedia of Type Strains, Phase III (KMG-III): the genomes of soil and plant-associated and newly described type strains.</title>
        <authorList>
            <person name="Whitman W."/>
        </authorList>
    </citation>
    <scope>NUCLEOTIDE SEQUENCE [LARGE SCALE GENOMIC DNA]</scope>
    <source>
        <strain evidence="2 3">CGMCC 4.7067</strain>
    </source>
</reference>